<gene>
    <name evidence="1" type="ORF">MERR_LOCUS10586</name>
</gene>
<protein>
    <submittedName>
        <fullName evidence="1">Uncharacterized protein</fullName>
    </submittedName>
</protein>
<dbReference type="Proteomes" id="UP000467841">
    <property type="component" value="Unassembled WGS sequence"/>
</dbReference>
<name>A0A6D2IDH8_9BRAS</name>
<proteinExistence type="predicted"/>
<dbReference type="PANTHER" id="PTHR33566:SF1">
    <property type="entry name" value="EN_SPM-LIKE TRANSPOSON-RELATED"/>
    <property type="match status" value="1"/>
</dbReference>
<dbReference type="Gene3D" id="3.30.565.10">
    <property type="entry name" value="Histidine kinase-like ATPase, C-terminal domain"/>
    <property type="match status" value="1"/>
</dbReference>
<keyword evidence="2" id="KW-1185">Reference proteome</keyword>
<dbReference type="EMBL" id="CACVBM020000777">
    <property type="protein sequence ID" value="CAA7023351.1"/>
    <property type="molecule type" value="Genomic_DNA"/>
</dbReference>
<sequence length="662" mass="74865">MSKRRSYRVFLSDDEEEEDKFYKLKVLLPNSTSVTLALTNPESEMPMENFVNLVIKEYEKCRQTFELSGKKRKQVDWNRAVGSYLDFNGDKISGIVRFEMFKPDVCNIIRLFDGSGEASILYENMWDLTPDTDLLKYRHENYCFDTAFADLIALWPSGKGVTAVTSAIWVQVPLATWTALMDNSLQAVWSCSPGEQRLISVDVRKDRISIFDSGPGMDSSEENSIAKWGTLGASVHRSHKSKGLGGNPPYLTPVFGTFGCGGAYSCMHLGRRTMVSSKTKLSKMVFTLQLNEDELIARHLISATNWKVDGGMRDPLEEESMLSPHGSFTKVEIFEPRCDIPEINQLRWRLKDIYFPYIQNDEISKTGRTVRPVGFKVNGVDLAEVLGGEVATTNLNSRGEEFSFQIRFTEKREGTSQEANARLKFVYFPVIQGKESNDIILESLEKEGFQVSESFTTFGRVSVRRLGRLLPEVPWVSIPFMDRGANASTLQRCCQRVKCFVDLDAGFTPSPSKNDLASQNHFSVALRNFGSRSKEKDNDVSILIHRVGILLSYAEVEQSYQEWVLNMHTSYDQEHASGEDDAIVIFHSLDNKSLGISPDCKAVRLHNVVKRKGTSWERGQKIRILKGACSGPHKSDVYATIDYFIIEKFEDETRGDAKIICR</sequence>
<dbReference type="InterPro" id="IPR036890">
    <property type="entry name" value="HATPase_C_sf"/>
</dbReference>
<comment type="caution">
    <text evidence="1">The sequence shown here is derived from an EMBL/GenBank/DDBJ whole genome shotgun (WGS) entry which is preliminary data.</text>
</comment>
<dbReference type="OrthoDB" id="10036779at2759"/>
<dbReference type="SUPFAM" id="SSF55874">
    <property type="entry name" value="ATPase domain of HSP90 chaperone/DNA topoisomerase II/histidine kinase"/>
    <property type="match status" value="1"/>
</dbReference>
<evidence type="ECO:0000313" key="2">
    <source>
        <dbReference type="Proteomes" id="UP000467841"/>
    </source>
</evidence>
<dbReference type="AlphaFoldDB" id="A0A6D2IDH8"/>
<dbReference type="PANTHER" id="PTHR33566">
    <property type="entry name" value="EN/SPM-LIKE TRANSPOSON-RELATED"/>
    <property type="match status" value="1"/>
</dbReference>
<accession>A0A6D2IDH8</accession>
<evidence type="ECO:0000313" key="1">
    <source>
        <dbReference type="EMBL" id="CAA7023351.1"/>
    </source>
</evidence>
<reference evidence="1" key="1">
    <citation type="submission" date="2020-01" db="EMBL/GenBank/DDBJ databases">
        <authorList>
            <person name="Mishra B."/>
        </authorList>
    </citation>
    <scope>NUCLEOTIDE SEQUENCE [LARGE SCALE GENOMIC DNA]</scope>
</reference>
<organism evidence="1 2">
    <name type="scientific">Microthlaspi erraticum</name>
    <dbReference type="NCBI Taxonomy" id="1685480"/>
    <lineage>
        <taxon>Eukaryota</taxon>
        <taxon>Viridiplantae</taxon>
        <taxon>Streptophyta</taxon>
        <taxon>Embryophyta</taxon>
        <taxon>Tracheophyta</taxon>
        <taxon>Spermatophyta</taxon>
        <taxon>Magnoliopsida</taxon>
        <taxon>eudicotyledons</taxon>
        <taxon>Gunneridae</taxon>
        <taxon>Pentapetalae</taxon>
        <taxon>rosids</taxon>
        <taxon>malvids</taxon>
        <taxon>Brassicales</taxon>
        <taxon>Brassicaceae</taxon>
        <taxon>Coluteocarpeae</taxon>
        <taxon>Microthlaspi</taxon>
    </lineage>
</organism>